<name>A0A183J5Y0_9BILA</name>
<gene>
    <name evidence="7" type="ORF">SBAD_LOCUS11278</name>
</gene>
<evidence type="ECO:0000256" key="5">
    <source>
        <dbReference type="PIRNR" id="PIRNR016477"/>
    </source>
</evidence>
<protein>
    <recommendedName>
        <fullName evidence="5">Prefoldin subunit 4</fullName>
    </recommendedName>
</protein>
<reference evidence="9" key="1">
    <citation type="submission" date="2016-06" db="UniProtKB">
        <authorList>
            <consortium name="WormBaseParasite"/>
        </authorList>
    </citation>
    <scope>IDENTIFICATION</scope>
</reference>
<evidence type="ECO:0000256" key="1">
    <source>
        <dbReference type="ARBA" id="ARBA00008045"/>
    </source>
</evidence>
<evidence type="ECO:0000313" key="9">
    <source>
        <dbReference type="WBParaSite" id="SBAD_0001166201-mRNA-1"/>
    </source>
</evidence>
<dbReference type="GO" id="GO:0051082">
    <property type="term" value="F:unfolded protein binding"/>
    <property type="evidence" value="ECO:0007669"/>
    <property type="project" value="InterPro"/>
</dbReference>
<comment type="subunit">
    <text evidence="2 5">Heterohexamer of two PFD-alpha type and four PFD-beta type subunits.</text>
</comment>
<evidence type="ECO:0000313" key="7">
    <source>
        <dbReference type="EMBL" id="VDP38704.1"/>
    </source>
</evidence>
<dbReference type="OrthoDB" id="10250441at2759"/>
<accession>A0A183J5Y0</accession>
<dbReference type="FunFam" id="1.10.287.370:FF:000005">
    <property type="entry name" value="Prefoldin subunit 4"/>
    <property type="match status" value="1"/>
</dbReference>
<dbReference type="InterPro" id="IPR002777">
    <property type="entry name" value="PFD_beta-like"/>
</dbReference>
<organism evidence="9">
    <name type="scientific">Soboliphyme baturini</name>
    <dbReference type="NCBI Taxonomy" id="241478"/>
    <lineage>
        <taxon>Eukaryota</taxon>
        <taxon>Metazoa</taxon>
        <taxon>Ecdysozoa</taxon>
        <taxon>Nematoda</taxon>
        <taxon>Enoplea</taxon>
        <taxon>Dorylaimia</taxon>
        <taxon>Dioctophymatida</taxon>
        <taxon>Dioctophymatoidea</taxon>
        <taxon>Soboliphymatidae</taxon>
        <taxon>Soboliphyme</taxon>
    </lineage>
</organism>
<dbReference type="Proteomes" id="UP000270296">
    <property type="component" value="Unassembled WGS sequence"/>
</dbReference>
<dbReference type="GO" id="GO:0005737">
    <property type="term" value="C:cytoplasm"/>
    <property type="evidence" value="ECO:0007669"/>
    <property type="project" value="TreeGrafter"/>
</dbReference>
<comment type="similarity">
    <text evidence="1 5">Belongs to the prefoldin subunit beta family.</text>
</comment>
<evidence type="ECO:0000256" key="6">
    <source>
        <dbReference type="SAM" id="Coils"/>
    </source>
</evidence>
<reference evidence="7 8" key="2">
    <citation type="submission" date="2018-11" db="EMBL/GenBank/DDBJ databases">
        <authorList>
            <consortium name="Pathogen Informatics"/>
        </authorList>
    </citation>
    <scope>NUCLEOTIDE SEQUENCE [LARGE SCALE GENOMIC DNA]</scope>
</reference>
<keyword evidence="6" id="KW-0175">Coiled coil</keyword>
<comment type="function">
    <text evidence="4 5">Binds specifically to cytosolic chaperonin (c-CPN) and transfers target proteins to it. Binds to nascent polypeptide chain and promotes folding in an environment in which there are many competing pathways for nonnative proteins.</text>
</comment>
<dbReference type="GO" id="GO:0006457">
    <property type="term" value="P:protein folding"/>
    <property type="evidence" value="ECO:0007669"/>
    <property type="project" value="UniProtKB-UniRule"/>
</dbReference>
<dbReference type="Gene3D" id="1.10.287.370">
    <property type="match status" value="1"/>
</dbReference>
<dbReference type="CDD" id="cd23165">
    <property type="entry name" value="Prefoldin_4"/>
    <property type="match status" value="1"/>
</dbReference>
<dbReference type="PANTHER" id="PTHR21100:SF9">
    <property type="entry name" value="PREFOLDIN SUBUNIT 4"/>
    <property type="match status" value="1"/>
</dbReference>
<evidence type="ECO:0000256" key="4">
    <source>
        <dbReference type="ARBA" id="ARBA00024667"/>
    </source>
</evidence>
<dbReference type="AlphaFoldDB" id="A0A183J5Y0"/>
<dbReference type="PIRSF" id="PIRSF016477">
    <property type="entry name" value="Prefoldin_subunit_4"/>
    <property type="match status" value="1"/>
</dbReference>
<dbReference type="SUPFAM" id="SSF46579">
    <property type="entry name" value="Prefoldin"/>
    <property type="match status" value="1"/>
</dbReference>
<sequence length="133" mass="15137">MAQTKTIGNITDCDVEVTLADQQKINEFARLNNKLEEVKALLSKKTKERQNLDDAIKSMILLEPDEPVPVLFGEAFLEFDYEAAEGELENRKKNITDEMSNHNAEITCIQKKMAELKVELYAKFGSSINLEQE</sequence>
<dbReference type="WBParaSite" id="SBAD_0001166201-mRNA-1">
    <property type="protein sequence ID" value="SBAD_0001166201-mRNA-1"/>
    <property type="gene ID" value="SBAD_0001166201"/>
</dbReference>
<keyword evidence="3 5" id="KW-0143">Chaperone</keyword>
<keyword evidence="8" id="KW-1185">Reference proteome</keyword>
<proteinExistence type="inferred from homology"/>
<evidence type="ECO:0000313" key="8">
    <source>
        <dbReference type="Proteomes" id="UP000270296"/>
    </source>
</evidence>
<feature type="coiled-coil region" evidence="6">
    <location>
        <begin position="28"/>
        <end position="55"/>
    </location>
</feature>
<evidence type="ECO:0000256" key="3">
    <source>
        <dbReference type="ARBA" id="ARBA00023186"/>
    </source>
</evidence>
<dbReference type="InterPro" id="IPR016661">
    <property type="entry name" value="PFDN4"/>
</dbReference>
<dbReference type="InterPro" id="IPR009053">
    <property type="entry name" value="Prefoldin"/>
</dbReference>
<dbReference type="PANTHER" id="PTHR21100">
    <property type="entry name" value="PREFOLDIN SUBUNIT 4"/>
    <property type="match status" value="1"/>
</dbReference>
<dbReference type="EMBL" id="UZAM01015376">
    <property type="protein sequence ID" value="VDP38704.1"/>
    <property type="molecule type" value="Genomic_DNA"/>
</dbReference>
<evidence type="ECO:0000256" key="2">
    <source>
        <dbReference type="ARBA" id="ARBA00011695"/>
    </source>
</evidence>
<feature type="coiled-coil region" evidence="6">
    <location>
        <begin position="85"/>
        <end position="119"/>
    </location>
</feature>
<dbReference type="Pfam" id="PF01920">
    <property type="entry name" value="Prefoldin_2"/>
    <property type="match status" value="1"/>
</dbReference>
<dbReference type="GO" id="GO:0016272">
    <property type="term" value="C:prefoldin complex"/>
    <property type="evidence" value="ECO:0007669"/>
    <property type="project" value="UniProtKB-UniRule"/>
</dbReference>